<dbReference type="SUPFAM" id="SSF55874">
    <property type="entry name" value="ATPase domain of HSP90 chaperone/DNA topoisomerase II/histidine kinase"/>
    <property type="match status" value="1"/>
</dbReference>
<dbReference type="InterPro" id="IPR003594">
    <property type="entry name" value="HATPase_dom"/>
</dbReference>
<name>C7NKN6_KYTSD</name>
<keyword evidence="10" id="KW-0812">Transmembrane</keyword>
<dbReference type="Pfam" id="PF02518">
    <property type="entry name" value="HATPase_c"/>
    <property type="match status" value="1"/>
</dbReference>
<dbReference type="Gene3D" id="3.30.565.10">
    <property type="entry name" value="Histidine kinase-like ATPase, C-terminal domain"/>
    <property type="match status" value="1"/>
</dbReference>
<evidence type="ECO:0000256" key="7">
    <source>
        <dbReference type="ARBA" id="ARBA00022840"/>
    </source>
</evidence>
<dbReference type="InterPro" id="IPR055558">
    <property type="entry name" value="DUF7134"/>
</dbReference>
<dbReference type="Gene3D" id="1.20.5.1930">
    <property type="match status" value="1"/>
</dbReference>
<gene>
    <name evidence="14" type="ordered locus">Ksed_04490</name>
</gene>
<feature type="domain" description="Histidine kinase/HSP90-like ATPase" evidence="11">
    <location>
        <begin position="343"/>
        <end position="431"/>
    </location>
</feature>
<evidence type="ECO:0000259" key="13">
    <source>
        <dbReference type="Pfam" id="PF23539"/>
    </source>
</evidence>
<dbReference type="PANTHER" id="PTHR24421">
    <property type="entry name" value="NITRATE/NITRITE SENSOR PROTEIN NARX-RELATED"/>
    <property type="match status" value="1"/>
</dbReference>
<dbReference type="EC" id="2.7.13.3" evidence="2"/>
<evidence type="ECO:0000259" key="12">
    <source>
        <dbReference type="Pfam" id="PF07730"/>
    </source>
</evidence>
<comment type="catalytic activity">
    <reaction evidence="1">
        <text>ATP + protein L-histidine = ADP + protein N-phospho-L-histidine.</text>
        <dbReference type="EC" id="2.7.13.3"/>
    </reaction>
</comment>
<proteinExistence type="predicted"/>
<dbReference type="GO" id="GO:0000155">
    <property type="term" value="F:phosphorelay sensor kinase activity"/>
    <property type="evidence" value="ECO:0007669"/>
    <property type="project" value="InterPro"/>
</dbReference>
<evidence type="ECO:0000259" key="11">
    <source>
        <dbReference type="Pfam" id="PF02518"/>
    </source>
</evidence>
<dbReference type="Pfam" id="PF23539">
    <property type="entry name" value="DUF7134"/>
    <property type="match status" value="1"/>
</dbReference>
<feature type="transmembrane region" description="Helical" evidence="10">
    <location>
        <begin position="144"/>
        <end position="165"/>
    </location>
</feature>
<evidence type="ECO:0000313" key="14">
    <source>
        <dbReference type="EMBL" id="ACV05522.1"/>
    </source>
</evidence>
<evidence type="ECO:0000313" key="15">
    <source>
        <dbReference type="Proteomes" id="UP000006666"/>
    </source>
</evidence>
<dbReference type="eggNOG" id="COG4585">
    <property type="taxonomic scope" value="Bacteria"/>
</dbReference>
<keyword evidence="15" id="KW-1185">Reference proteome</keyword>
<dbReference type="KEGG" id="kse:Ksed_04490"/>
<feature type="transmembrane region" description="Helical" evidence="10">
    <location>
        <begin position="120"/>
        <end position="138"/>
    </location>
</feature>
<keyword evidence="5" id="KW-0547">Nucleotide-binding</keyword>
<evidence type="ECO:0000256" key="6">
    <source>
        <dbReference type="ARBA" id="ARBA00022777"/>
    </source>
</evidence>
<keyword evidence="10" id="KW-1133">Transmembrane helix</keyword>
<keyword evidence="3" id="KW-0597">Phosphoprotein</keyword>
<dbReference type="InterPro" id="IPR011712">
    <property type="entry name" value="Sig_transdc_His_kin_sub3_dim/P"/>
</dbReference>
<keyword evidence="7" id="KW-0067">ATP-binding</keyword>
<dbReference type="PANTHER" id="PTHR24421:SF10">
    <property type="entry name" value="NITRATE_NITRITE SENSOR PROTEIN NARQ"/>
    <property type="match status" value="1"/>
</dbReference>
<organism evidence="14 15">
    <name type="scientific">Kytococcus sedentarius (strain ATCC 14392 / DSM 20547 / JCM 11482 / CCUG 33030 / NBRC 15357 / NCTC 11040 / CCM 314 / 541)</name>
    <name type="common">Micrococcus sedentarius</name>
    <dbReference type="NCBI Taxonomy" id="478801"/>
    <lineage>
        <taxon>Bacteria</taxon>
        <taxon>Bacillati</taxon>
        <taxon>Actinomycetota</taxon>
        <taxon>Actinomycetes</taxon>
        <taxon>Micrococcales</taxon>
        <taxon>Kytococcaceae</taxon>
        <taxon>Kytococcus</taxon>
    </lineage>
</organism>
<evidence type="ECO:0000256" key="1">
    <source>
        <dbReference type="ARBA" id="ARBA00000085"/>
    </source>
</evidence>
<feature type="domain" description="Signal transduction histidine kinase subgroup 3 dimerisation and phosphoacceptor" evidence="12">
    <location>
        <begin position="197"/>
        <end position="282"/>
    </location>
</feature>
<keyword evidence="10" id="KW-0472">Membrane</keyword>
<keyword evidence="4" id="KW-0808">Transferase</keyword>
<keyword evidence="6 14" id="KW-0418">Kinase</keyword>
<dbReference type="Proteomes" id="UP000006666">
    <property type="component" value="Chromosome"/>
</dbReference>
<evidence type="ECO:0000256" key="2">
    <source>
        <dbReference type="ARBA" id="ARBA00012438"/>
    </source>
</evidence>
<dbReference type="GO" id="GO:0016020">
    <property type="term" value="C:membrane"/>
    <property type="evidence" value="ECO:0007669"/>
    <property type="project" value="InterPro"/>
</dbReference>
<dbReference type="InterPro" id="IPR050482">
    <property type="entry name" value="Sensor_HK_TwoCompSys"/>
</dbReference>
<dbReference type="Pfam" id="PF07730">
    <property type="entry name" value="HisKA_3"/>
    <property type="match status" value="1"/>
</dbReference>
<dbReference type="EMBL" id="CP001686">
    <property type="protein sequence ID" value="ACV05522.1"/>
    <property type="molecule type" value="Genomic_DNA"/>
</dbReference>
<dbReference type="AlphaFoldDB" id="C7NKN6"/>
<dbReference type="InterPro" id="IPR036890">
    <property type="entry name" value="HATPase_C_sf"/>
</dbReference>
<evidence type="ECO:0000256" key="8">
    <source>
        <dbReference type="ARBA" id="ARBA00023012"/>
    </source>
</evidence>
<keyword evidence="8" id="KW-0902">Two-component regulatory system</keyword>
<dbReference type="HOGENOM" id="CLU_000445_20_1_11"/>
<feature type="transmembrane region" description="Helical" evidence="10">
    <location>
        <begin position="35"/>
        <end position="57"/>
    </location>
</feature>
<evidence type="ECO:0000256" key="9">
    <source>
        <dbReference type="SAM" id="MobiDB-lite"/>
    </source>
</evidence>
<feature type="domain" description="DUF7134" evidence="13">
    <location>
        <begin position="23"/>
        <end position="169"/>
    </location>
</feature>
<evidence type="ECO:0000256" key="10">
    <source>
        <dbReference type="SAM" id="Phobius"/>
    </source>
</evidence>
<feature type="transmembrane region" description="Helical" evidence="10">
    <location>
        <begin position="77"/>
        <end position="108"/>
    </location>
</feature>
<dbReference type="CDD" id="cd16917">
    <property type="entry name" value="HATPase_UhpB-NarQ-NarX-like"/>
    <property type="match status" value="1"/>
</dbReference>
<sequence length="469" mass="49582">MMPESTRARAEDLELLKWAYTLTDAARRHPVMGDAAMAIVIVTVFTLATAWTLPWWALLWSGAYVLAYVLRTVSLPLMLGALTALGVAQVAFTEIVVAGNFLIPLAVYQAAANGRRRTRLAALALLLGASVLAAVDFAPTAVAAVAMVFIYSTGLLVPWVLGDLVRHRRGVLARESAQKAAIARDREQRAQIAVRSERAAIAREMHDIIAHSLSVVIVQADGGRYAARAGTTAADHGLEGEDLQRAQEGALKGAQDALEQIATTAREALGETRRLVGVLRDPGKGAEYTPGQGLGDLPALLSRLEDSHLPVQAILDPGLAEAMGMAHEDGVPQVQVNPSLSAAAYRVVQEATTNVIKHAGPITVLRIRVRLEGGYLSVSVADDGAGPTSRQAAGGHGILGMHERVAALDGELLTGMRSGGGFLVRARFPLAAGDPRRRRSRQTEATTPGPPPRRGPGGPASTHQPLEIP</sequence>
<accession>C7NKN6</accession>
<dbReference type="GO" id="GO:0005524">
    <property type="term" value="F:ATP binding"/>
    <property type="evidence" value="ECO:0007669"/>
    <property type="project" value="UniProtKB-KW"/>
</dbReference>
<reference evidence="14 15" key="1">
    <citation type="journal article" date="2009" name="Stand. Genomic Sci.">
        <title>Complete genome sequence of Kytococcus sedentarius type strain (541).</title>
        <authorList>
            <person name="Sims D."/>
            <person name="Brettin T."/>
            <person name="Detter J.C."/>
            <person name="Han C."/>
            <person name="Lapidus A."/>
            <person name="Copeland A."/>
            <person name="Glavina Del Rio T."/>
            <person name="Nolan M."/>
            <person name="Chen F."/>
            <person name="Lucas S."/>
            <person name="Tice H."/>
            <person name="Cheng J.F."/>
            <person name="Bruce D."/>
            <person name="Goodwin L."/>
            <person name="Pitluck S."/>
            <person name="Ovchinnikova G."/>
            <person name="Pati A."/>
            <person name="Ivanova N."/>
            <person name="Mavrommatis K."/>
            <person name="Chen A."/>
            <person name="Palaniappan K."/>
            <person name="D'haeseleer P."/>
            <person name="Chain P."/>
            <person name="Bristow J."/>
            <person name="Eisen J.A."/>
            <person name="Markowitz V."/>
            <person name="Hugenholtz P."/>
            <person name="Schneider S."/>
            <person name="Goker M."/>
            <person name="Pukall R."/>
            <person name="Kyrpides N.C."/>
            <person name="Klenk H.P."/>
        </authorList>
    </citation>
    <scope>NUCLEOTIDE SEQUENCE [LARGE SCALE GENOMIC DNA]</scope>
    <source>
        <strain evidence="15">ATCC 14392 / DSM 20547 / JCM 11482 / CCUG 33030 / NBRC 15357 / NCTC 11040 / CCM 314 / 541</strain>
    </source>
</reference>
<evidence type="ECO:0000256" key="4">
    <source>
        <dbReference type="ARBA" id="ARBA00022679"/>
    </source>
</evidence>
<dbReference type="GO" id="GO:0046983">
    <property type="term" value="F:protein dimerization activity"/>
    <property type="evidence" value="ECO:0007669"/>
    <property type="project" value="InterPro"/>
</dbReference>
<dbReference type="STRING" id="478801.Ksed_04490"/>
<protein>
    <recommendedName>
        <fullName evidence="2">histidine kinase</fullName>
        <ecNumber evidence="2">2.7.13.3</ecNumber>
    </recommendedName>
</protein>
<evidence type="ECO:0000256" key="5">
    <source>
        <dbReference type="ARBA" id="ARBA00022741"/>
    </source>
</evidence>
<evidence type="ECO:0000256" key="3">
    <source>
        <dbReference type="ARBA" id="ARBA00022553"/>
    </source>
</evidence>
<feature type="region of interest" description="Disordered" evidence="9">
    <location>
        <begin position="432"/>
        <end position="469"/>
    </location>
</feature>